<keyword evidence="9 13" id="KW-1133">Transmembrane helix</keyword>
<dbReference type="NCBIfam" id="TIGR00328">
    <property type="entry name" value="flhB"/>
    <property type="match status" value="1"/>
</dbReference>
<keyword evidence="8 13" id="KW-0653">Protein transport</keyword>
<keyword evidence="5 13" id="KW-1003">Cell membrane</keyword>
<evidence type="ECO:0000256" key="10">
    <source>
        <dbReference type="ARBA" id="ARBA00023136"/>
    </source>
</evidence>
<dbReference type="EMBL" id="CP036268">
    <property type="protein sequence ID" value="QDT39043.1"/>
    <property type="molecule type" value="Genomic_DNA"/>
</dbReference>
<keyword evidence="16" id="KW-1185">Reference proteome</keyword>
<dbReference type="InterPro" id="IPR006135">
    <property type="entry name" value="T3SS_substrate_exporter"/>
</dbReference>
<dbReference type="PANTHER" id="PTHR30531">
    <property type="entry name" value="FLAGELLAR BIOSYNTHETIC PROTEIN FLHB"/>
    <property type="match status" value="1"/>
</dbReference>
<keyword evidence="7 13" id="KW-1005">Bacterial flagellum biogenesis</keyword>
<keyword evidence="15" id="KW-0969">Cilium</keyword>
<dbReference type="Gene3D" id="3.40.1690.10">
    <property type="entry name" value="secretion proteins EscU"/>
    <property type="match status" value="1"/>
</dbReference>
<evidence type="ECO:0000313" key="16">
    <source>
        <dbReference type="Proteomes" id="UP000317318"/>
    </source>
</evidence>
<protein>
    <recommendedName>
        <fullName evidence="3 13">Flagellar biosynthetic protein FlhB</fullName>
    </recommendedName>
</protein>
<dbReference type="GO" id="GO:0009306">
    <property type="term" value="P:protein secretion"/>
    <property type="evidence" value="ECO:0007669"/>
    <property type="project" value="InterPro"/>
</dbReference>
<evidence type="ECO:0000256" key="6">
    <source>
        <dbReference type="ARBA" id="ARBA00022692"/>
    </source>
</evidence>
<feature type="transmembrane region" description="Helical" evidence="13">
    <location>
        <begin position="91"/>
        <end position="119"/>
    </location>
</feature>
<reference evidence="15 16" key="1">
    <citation type="submission" date="2019-02" db="EMBL/GenBank/DDBJ databases">
        <title>Deep-cultivation of Planctomycetes and their phenomic and genomic characterization uncovers novel biology.</title>
        <authorList>
            <person name="Wiegand S."/>
            <person name="Jogler M."/>
            <person name="Boedeker C."/>
            <person name="Pinto D."/>
            <person name="Vollmers J."/>
            <person name="Rivas-Marin E."/>
            <person name="Kohn T."/>
            <person name="Peeters S.H."/>
            <person name="Heuer A."/>
            <person name="Rast P."/>
            <person name="Oberbeckmann S."/>
            <person name="Bunk B."/>
            <person name="Jeske O."/>
            <person name="Meyerdierks A."/>
            <person name="Storesund J.E."/>
            <person name="Kallscheuer N."/>
            <person name="Luecker S."/>
            <person name="Lage O.M."/>
            <person name="Pohl T."/>
            <person name="Merkel B.J."/>
            <person name="Hornburger P."/>
            <person name="Mueller R.-W."/>
            <person name="Bruemmer F."/>
            <person name="Labrenz M."/>
            <person name="Spormann A.M."/>
            <person name="Op den Camp H."/>
            <person name="Overmann J."/>
            <person name="Amann R."/>
            <person name="Jetten M.S.M."/>
            <person name="Mascher T."/>
            <person name="Medema M.H."/>
            <person name="Devos D.P."/>
            <person name="Kaster A.-K."/>
            <person name="Ovreas L."/>
            <person name="Rohde M."/>
            <person name="Galperin M.Y."/>
            <person name="Jogler C."/>
        </authorList>
    </citation>
    <scope>NUCLEOTIDE SEQUENCE [LARGE SCALE GENOMIC DNA]</scope>
    <source>
        <strain evidence="15 16">Pan189</strain>
    </source>
</reference>
<dbReference type="InterPro" id="IPR029025">
    <property type="entry name" value="T3SS_substrate_exporter_C"/>
</dbReference>
<evidence type="ECO:0000256" key="14">
    <source>
        <dbReference type="SAM" id="MobiDB-lite"/>
    </source>
</evidence>
<evidence type="ECO:0000313" key="15">
    <source>
        <dbReference type="EMBL" id="QDT39043.1"/>
    </source>
</evidence>
<dbReference type="Pfam" id="PF01312">
    <property type="entry name" value="Bac_export_2"/>
    <property type="match status" value="1"/>
</dbReference>
<comment type="similarity">
    <text evidence="2 13">Belongs to the type III secretion exporter family.</text>
</comment>
<dbReference type="OrthoDB" id="9807950at2"/>
<proteinExistence type="inferred from homology"/>
<keyword evidence="4 13" id="KW-0813">Transport</keyword>
<organism evidence="15 16">
    <name type="scientific">Stratiformator vulcanicus</name>
    <dbReference type="NCBI Taxonomy" id="2527980"/>
    <lineage>
        <taxon>Bacteria</taxon>
        <taxon>Pseudomonadati</taxon>
        <taxon>Planctomycetota</taxon>
        <taxon>Planctomycetia</taxon>
        <taxon>Planctomycetales</taxon>
        <taxon>Planctomycetaceae</taxon>
        <taxon>Stratiformator</taxon>
    </lineage>
</organism>
<evidence type="ECO:0000256" key="13">
    <source>
        <dbReference type="RuleBase" id="RU364091"/>
    </source>
</evidence>
<evidence type="ECO:0000256" key="3">
    <source>
        <dbReference type="ARBA" id="ARBA00021622"/>
    </source>
</evidence>
<evidence type="ECO:0000256" key="11">
    <source>
        <dbReference type="ARBA" id="ARBA00023225"/>
    </source>
</evidence>
<dbReference type="GO" id="GO:0044780">
    <property type="term" value="P:bacterial-type flagellum assembly"/>
    <property type="evidence" value="ECO:0007669"/>
    <property type="project" value="InterPro"/>
</dbReference>
<sequence length="357" mass="39319">MADENGEKTEDPSDRRRQEQREKGNVARSQDLAAAALMLAASVTIALFTIPLCETLGGLIGGTMSSAKLEISRVSFKNQAWDYAGVLFRSVLPILIFTAATAIAVNLAQVGFLFSPSVLQPKPERLNPIQGAQRILSVRALMKLCVSLGKLALLTVVAGLITWWELPDMAVLPTASVAQSFGVTHALVVRLAFALAAALLALALLDFMFQKWKYEQDIKMTKQEVRDEMKNMEGDPMIRQRRKEAHRKLAEARNISAAKDADVVVTNPTHYAVALKYDPESMAAPTVLAKGVDEIALRIRRVAADNDVPIIERPELARSLYRDVKVGRPVPEDLYGALVEVLAYVYRLSGRRPPNLF</sequence>
<evidence type="ECO:0000256" key="1">
    <source>
        <dbReference type="ARBA" id="ARBA00004651"/>
    </source>
</evidence>
<feature type="compositionally biased region" description="Basic and acidic residues" evidence="14">
    <location>
        <begin position="1"/>
        <end position="25"/>
    </location>
</feature>
<evidence type="ECO:0000256" key="9">
    <source>
        <dbReference type="ARBA" id="ARBA00022989"/>
    </source>
</evidence>
<evidence type="ECO:0000256" key="2">
    <source>
        <dbReference type="ARBA" id="ARBA00010690"/>
    </source>
</evidence>
<dbReference type="SUPFAM" id="SSF160544">
    <property type="entry name" value="EscU C-terminal domain-like"/>
    <property type="match status" value="1"/>
</dbReference>
<keyword evidence="6 13" id="KW-0812">Transmembrane</keyword>
<name>A0A517R5D9_9PLAN</name>
<comment type="function">
    <text evidence="12 13">Required for formation of the rod structure in the basal body of the flagellar apparatus. Together with FliI and FliH, may constitute the export apparatus of flagellin.</text>
</comment>
<comment type="subcellular location">
    <subcellularLocation>
        <location evidence="1">Cell membrane</location>
        <topology evidence="1">Multi-pass membrane protein</topology>
    </subcellularLocation>
</comment>
<dbReference type="Proteomes" id="UP000317318">
    <property type="component" value="Chromosome"/>
</dbReference>
<evidence type="ECO:0000256" key="5">
    <source>
        <dbReference type="ARBA" id="ARBA00022475"/>
    </source>
</evidence>
<dbReference type="RefSeq" id="WP_145365192.1">
    <property type="nucleotide sequence ID" value="NZ_CP036268.1"/>
</dbReference>
<dbReference type="GO" id="GO:0005886">
    <property type="term" value="C:plasma membrane"/>
    <property type="evidence" value="ECO:0007669"/>
    <property type="project" value="UniProtKB-SubCell"/>
</dbReference>
<dbReference type="AlphaFoldDB" id="A0A517R5D9"/>
<evidence type="ECO:0000256" key="4">
    <source>
        <dbReference type="ARBA" id="ARBA00022448"/>
    </source>
</evidence>
<keyword evidence="15" id="KW-0966">Cell projection</keyword>
<accession>A0A517R5D9</accession>
<dbReference type="FunFam" id="3.40.1690.10:FF:000001">
    <property type="entry name" value="Flagellar biosynthetic protein FlhB"/>
    <property type="match status" value="1"/>
</dbReference>
<feature type="transmembrane region" description="Helical" evidence="13">
    <location>
        <begin position="32"/>
        <end position="52"/>
    </location>
</feature>
<gene>
    <name evidence="13 15" type="primary">flhB</name>
    <name evidence="15" type="ORF">Pan189_34450</name>
</gene>
<evidence type="ECO:0000256" key="7">
    <source>
        <dbReference type="ARBA" id="ARBA00022795"/>
    </source>
</evidence>
<evidence type="ECO:0000256" key="12">
    <source>
        <dbReference type="ARBA" id="ARBA00025078"/>
    </source>
</evidence>
<keyword evidence="15" id="KW-0282">Flagellum</keyword>
<keyword evidence="11 13" id="KW-1006">Bacterial flagellum protein export</keyword>
<feature type="region of interest" description="Disordered" evidence="14">
    <location>
        <begin position="1"/>
        <end position="27"/>
    </location>
</feature>
<feature type="transmembrane region" description="Helical" evidence="13">
    <location>
        <begin position="184"/>
        <end position="209"/>
    </location>
</feature>
<dbReference type="KEGG" id="svp:Pan189_34450"/>
<evidence type="ECO:0000256" key="8">
    <source>
        <dbReference type="ARBA" id="ARBA00022927"/>
    </source>
</evidence>
<dbReference type="PANTHER" id="PTHR30531:SF12">
    <property type="entry name" value="FLAGELLAR BIOSYNTHETIC PROTEIN FLHB"/>
    <property type="match status" value="1"/>
</dbReference>
<dbReference type="PRINTS" id="PR00950">
    <property type="entry name" value="TYPE3IMSPROT"/>
</dbReference>
<dbReference type="InterPro" id="IPR006136">
    <property type="entry name" value="FlhB"/>
</dbReference>
<feature type="transmembrane region" description="Helical" evidence="13">
    <location>
        <begin position="140"/>
        <end position="164"/>
    </location>
</feature>
<keyword evidence="10 13" id="KW-0472">Membrane</keyword>